<dbReference type="EMBL" id="SMAG01000007">
    <property type="protein sequence ID" value="TCS93382.1"/>
    <property type="molecule type" value="Genomic_DNA"/>
</dbReference>
<dbReference type="SUPFAM" id="SSF48179">
    <property type="entry name" value="6-phosphogluconate dehydrogenase C-terminal domain-like"/>
    <property type="match status" value="1"/>
</dbReference>
<evidence type="ECO:0000256" key="4">
    <source>
        <dbReference type="ARBA" id="ARBA00016891"/>
    </source>
</evidence>
<keyword evidence="7" id="KW-0560">Oxidoreductase</keyword>
<dbReference type="Gene3D" id="3.40.50.720">
    <property type="entry name" value="NAD(P)-binding Rossmann-like Domain"/>
    <property type="match status" value="1"/>
</dbReference>
<dbReference type="InterPro" id="IPR003099">
    <property type="entry name" value="Prephen_DH"/>
</dbReference>
<evidence type="ECO:0000256" key="2">
    <source>
        <dbReference type="ARBA" id="ARBA00007964"/>
    </source>
</evidence>
<reference evidence="12 13" key="1">
    <citation type="submission" date="2019-03" db="EMBL/GenBank/DDBJ databases">
        <title>Genomic Encyclopedia of Type Strains, Phase IV (KMG-IV): sequencing the most valuable type-strain genomes for metagenomic binning, comparative biology and taxonomic classification.</title>
        <authorList>
            <person name="Goeker M."/>
        </authorList>
    </citation>
    <scope>NUCLEOTIDE SEQUENCE [LARGE SCALE GENOMIC DNA]</scope>
    <source>
        <strain evidence="12 13">DSM 45707</strain>
    </source>
</reference>
<keyword evidence="13" id="KW-1185">Reference proteome</keyword>
<dbReference type="Proteomes" id="UP000294937">
    <property type="component" value="Unassembled WGS sequence"/>
</dbReference>
<dbReference type="GO" id="GO:0006571">
    <property type="term" value="P:tyrosine biosynthetic process"/>
    <property type="evidence" value="ECO:0007669"/>
    <property type="project" value="UniProtKB-KW"/>
</dbReference>
<proteinExistence type="inferred from homology"/>
<dbReference type="RefSeq" id="WP_131925663.1">
    <property type="nucleotide sequence ID" value="NZ_SMAG01000007.1"/>
</dbReference>
<dbReference type="GO" id="GO:0004665">
    <property type="term" value="F:prephenate dehydrogenase (NADP+) activity"/>
    <property type="evidence" value="ECO:0007669"/>
    <property type="project" value="InterPro"/>
</dbReference>
<name>A0A4R3L2G2_9BACL</name>
<keyword evidence="6" id="KW-0028">Amino-acid biosynthesis</keyword>
<dbReference type="InterPro" id="IPR008927">
    <property type="entry name" value="6-PGluconate_DH-like_C_sf"/>
</dbReference>
<dbReference type="SUPFAM" id="SSF55021">
    <property type="entry name" value="ACT-like"/>
    <property type="match status" value="1"/>
</dbReference>
<dbReference type="PROSITE" id="PS51176">
    <property type="entry name" value="PDH_ADH"/>
    <property type="match status" value="1"/>
</dbReference>
<dbReference type="GO" id="GO:0070403">
    <property type="term" value="F:NAD+ binding"/>
    <property type="evidence" value="ECO:0007669"/>
    <property type="project" value="InterPro"/>
</dbReference>
<dbReference type="FunFam" id="1.10.3660.10:FF:000003">
    <property type="entry name" value="Prephenate dehydrogenase"/>
    <property type="match status" value="1"/>
</dbReference>
<dbReference type="EC" id="1.3.1.12" evidence="3"/>
<keyword evidence="9" id="KW-0057">Aromatic amino acid biosynthesis</keyword>
<dbReference type="InterPro" id="IPR046826">
    <property type="entry name" value="PDH_N"/>
</dbReference>
<feature type="domain" description="Prephenate/arogenate dehydrogenase" evidence="11">
    <location>
        <begin position="3"/>
        <end position="292"/>
    </location>
</feature>
<evidence type="ECO:0000313" key="12">
    <source>
        <dbReference type="EMBL" id="TCS93382.1"/>
    </source>
</evidence>
<dbReference type="OrthoDB" id="9802008at2"/>
<comment type="catalytic activity">
    <reaction evidence="10">
        <text>prephenate + NAD(+) = 3-(4-hydroxyphenyl)pyruvate + CO2 + NADH</text>
        <dbReference type="Rhea" id="RHEA:13869"/>
        <dbReference type="ChEBI" id="CHEBI:16526"/>
        <dbReference type="ChEBI" id="CHEBI:29934"/>
        <dbReference type="ChEBI" id="CHEBI:36242"/>
        <dbReference type="ChEBI" id="CHEBI:57540"/>
        <dbReference type="ChEBI" id="CHEBI:57945"/>
        <dbReference type="EC" id="1.3.1.12"/>
    </reaction>
</comment>
<keyword evidence="5" id="KW-0827">Tyrosine biosynthesis</keyword>
<dbReference type="AlphaFoldDB" id="A0A4R3L2G2"/>
<comment type="caution">
    <text evidence="12">The sequence shown here is derived from an EMBL/GenBank/DDBJ whole genome shotgun (WGS) entry which is preliminary data.</text>
</comment>
<dbReference type="PANTHER" id="PTHR21363">
    <property type="entry name" value="PREPHENATE DEHYDROGENASE"/>
    <property type="match status" value="1"/>
</dbReference>
<evidence type="ECO:0000313" key="13">
    <source>
        <dbReference type="Proteomes" id="UP000294937"/>
    </source>
</evidence>
<evidence type="ECO:0000259" key="11">
    <source>
        <dbReference type="PROSITE" id="PS51176"/>
    </source>
</evidence>
<evidence type="ECO:0000256" key="3">
    <source>
        <dbReference type="ARBA" id="ARBA00012068"/>
    </source>
</evidence>
<dbReference type="FunFam" id="3.40.50.720:FF:000208">
    <property type="entry name" value="Prephenate dehydrogenase"/>
    <property type="match status" value="1"/>
</dbReference>
<dbReference type="InterPro" id="IPR045865">
    <property type="entry name" value="ACT-like_dom_sf"/>
</dbReference>
<evidence type="ECO:0000256" key="1">
    <source>
        <dbReference type="ARBA" id="ARBA00005067"/>
    </source>
</evidence>
<evidence type="ECO:0000256" key="7">
    <source>
        <dbReference type="ARBA" id="ARBA00023002"/>
    </source>
</evidence>
<evidence type="ECO:0000256" key="10">
    <source>
        <dbReference type="ARBA" id="ARBA00049260"/>
    </source>
</evidence>
<accession>A0A4R3L2G2</accession>
<dbReference type="InterPro" id="IPR046825">
    <property type="entry name" value="PDH_C"/>
</dbReference>
<evidence type="ECO:0000256" key="6">
    <source>
        <dbReference type="ARBA" id="ARBA00022605"/>
    </source>
</evidence>
<keyword evidence="8" id="KW-0520">NAD</keyword>
<evidence type="ECO:0000256" key="8">
    <source>
        <dbReference type="ARBA" id="ARBA00023027"/>
    </source>
</evidence>
<dbReference type="NCBIfam" id="NF005107">
    <property type="entry name" value="PRK06545.1-5"/>
    <property type="match status" value="1"/>
</dbReference>
<dbReference type="SUPFAM" id="SSF51735">
    <property type="entry name" value="NAD(P)-binding Rossmann-fold domains"/>
    <property type="match status" value="1"/>
</dbReference>
<comment type="similarity">
    <text evidence="2">Belongs to the prephenate/arogenate dehydrogenase family.</text>
</comment>
<comment type="pathway">
    <text evidence="1">Amino-acid biosynthesis; L-tyrosine biosynthesis; (4-hydroxyphenyl)pyruvate from prephenate (NAD(+) route): step 1/1.</text>
</comment>
<dbReference type="InterPro" id="IPR050812">
    <property type="entry name" value="Preph/Arog_dehydrog"/>
</dbReference>
<dbReference type="InterPro" id="IPR036291">
    <property type="entry name" value="NAD(P)-bd_dom_sf"/>
</dbReference>
<dbReference type="Gene3D" id="3.30.2130.10">
    <property type="entry name" value="VC0802-like"/>
    <property type="match status" value="1"/>
</dbReference>
<dbReference type="Pfam" id="PF02153">
    <property type="entry name" value="PDH_N"/>
    <property type="match status" value="1"/>
</dbReference>
<evidence type="ECO:0000256" key="5">
    <source>
        <dbReference type="ARBA" id="ARBA00022498"/>
    </source>
</evidence>
<dbReference type="PANTHER" id="PTHR21363:SF0">
    <property type="entry name" value="PREPHENATE DEHYDROGENASE [NADP(+)]"/>
    <property type="match status" value="1"/>
</dbReference>
<dbReference type="GO" id="GO:0008977">
    <property type="term" value="F:prephenate dehydrogenase (NAD+) activity"/>
    <property type="evidence" value="ECO:0007669"/>
    <property type="project" value="UniProtKB-EC"/>
</dbReference>
<organism evidence="12 13">
    <name type="scientific">Hazenella coriacea</name>
    <dbReference type="NCBI Taxonomy" id="1179467"/>
    <lineage>
        <taxon>Bacteria</taxon>
        <taxon>Bacillati</taxon>
        <taxon>Bacillota</taxon>
        <taxon>Bacilli</taxon>
        <taxon>Bacillales</taxon>
        <taxon>Thermoactinomycetaceae</taxon>
        <taxon>Hazenella</taxon>
    </lineage>
</organism>
<dbReference type="Gene3D" id="1.10.3660.10">
    <property type="entry name" value="6-phosphogluconate dehydrogenase C-terminal like domain"/>
    <property type="match status" value="1"/>
</dbReference>
<protein>
    <recommendedName>
        <fullName evidence="4">Prephenate dehydrogenase</fullName>
        <ecNumber evidence="3">1.3.1.12</ecNumber>
    </recommendedName>
</protein>
<evidence type="ECO:0000256" key="9">
    <source>
        <dbReference type="ARBA" id="ARBA00023141"/>
    </source>
</evidence>
<sequence>MPERVAILGMGLIGGSIALGLKERTSVEVIGFDHADQNLQLAESLGAIDKGTTQLNQAVEGVDFIIIALPVTLIKHTILELSALSLSSNCIVTDVGSTKAEIVQTGKVLIEQGVTFIGGHPMAGSHQSGMQAAQSLLFENAYYVLTPEVETSMQAIQRLGGLLERATLAKLVLMEPSAHDRVVGAISHLPHVIAAGLVNQVGKYNEENEWFHLLAAGGFRDLTRIGASDPTMWRDILLTNHQALIPLLDDWIKQMVHFRTAIQEKNADQIEELFTRSRELRRQLPEKKRKGILAPFFECVVDICDQPGEIAYLTKLLGQQKINIKNICILENREYTPGVLRLSFQSQQDVIQAVTYLRHSGYTVYMDDE</sequence>
<gene>
    <name evidence="12" type="ORF">EDD58_10728</name>
</gene>
<dbReference type="Pfam" id="PF20463">
    <property type="entry name" value="PDH_C"/>
    <property type="match status" value="1"/>
</dbReference>